<proteinExistence type="predicted"/>
<dbReference type="Proteomes" id="UP000494117">
    <property type="component" value="Unassembled WGS sequence"/>
</dbReference>
<name>A0A6S7CKP6_9BURK</name>
<dbReference type="RefSeq" id="WP_175206092.1">
    <property type="nucleotide sequence ID" value="NZ_CADILG010000005.1"/>
</dbReference>
<dbReference type="AlphaFoldDB" id="A0A6S7CKP6"/>
<dbReference type="EMBL" id="CADILG010000005">
    <property type="protein sequence ID" value="CAB3841454.1"/>
    <property type="molecule type" value="Genomic_DNA"/>
</dbReference>
<keyword evidence="2" id="KW-1185">Reference proteome</keyword>
<evidence type="ECO:0000313" key="2">
    <source>
        <dbReference type="Proteomes" id="UP000494117"/>
    </source>
</evidence>
<gene>
    <name evidence="1" type="ORF">LMG26858_01224</name>
</gene>
<evidence type="ECO:0000313" key="1">
    <source>
        <dbReference type="EMBL" id="CAB3841454.1"/>
    </source>
</evidence>
<sequence length="117" mass="13172">MAFTRSVEDSNKHMRNAAIERLRNEHGITLTKHNRCATRIADAIRVAEPDLHAKDAMALIRIWVGLKPSDAVPSRLAFATGRPYVFDERMRMAAARVRGLPRLMSMSSNVLYKPDVA</sequence>
<organism evidence="1 2">
    <name type="scientific">Achromobacter anxifer</name>
    <dbReference type="NCBI Taxonomy" id="1287737"/>
    <lineage>
        <taxon>Bacteria</taxon>
        <taxon>Pseudomonadati</taxon>
        <taxon>Pseudomonadota</taxon>
        <taxon>Betaproteobacteria</taxon>
        <taxon>Burkholderiales</taxon>
        <taxon>Alcaligenaceae</taxon>
        <taxon>Achromobacter</taxon>
    </lineage>
</organism>
<accession>A0A6S7CKP6</accession>
<protein>
    <submittedName>
        <fullName evidence="1">Uncharacterized protein</fullName>
    </submittedName>
</protein>
<reference evidence="1 2" key="1">
    <citation type="submission" date="2020-04" db="EMBL/GenBank/DDBJ databases">
        <authorList>
            <person name="De Canck E."/>
        </authorList>
    </citation>
    <scope>NUCLEOTIDE SEQUENCE [LARGE SCALE GENOMIC DNA]</scope>
    <source>
        <strain evidence="1 2">LMG 26858</strain>
    </source>
</reference>